<dbReference type="GO" id="GO:0005634">
    <property type="term" value="C:nucleus"/>
    <property type="evidence" value="ECO:0007669"/>
    <property type="project" value="TreeGrafter"/>
</dbReference>
<protein>
    <submittedName>
        <fullName evidence="5">Exportin-5</fullName>
    </submittedName>
</protein>
<dbReference type="GO" id="GO:0006611">
    <property type="term" value="P:protein export from nucleus"/>
    <property type="evidence" value="ECO:0007669"/>
    <property type="project" value="InterPro"/>
</dbReference>
<dbReference type="GO" id="GO:0006405">
    <property type="term" value="P:RNA export from nucleus"/>
    <property type="evidence" value="ECO:0007669"/>
    <property type="project" value="TreeGrafter"/>
</dbReference>
<evidence type="ECO:0000313" key="5">
    <source>
        <dbReference type="RefSeq" id="XP_013417289.1"/>
    </source>
</evidence>
<feature type="region of interest" description="Disordered" evidence="2">
    <location>
        <begin position="1155"/>
        <end position="1190"/>
    </location>
</feature>
<dbReference type="PANTHER" id="PTHR11223:SF3">
    <property type="entry name" value="EXPORTIN-5"/>
    <property type="match status" value="1"/>
</dbReference>
<gene>
    <name evidence="5" type="primary">LOC106178589</name>
</gene>
<dbReference type="Pfam" id="PF08389">
    <property type="entry name" value="Xpo1"/>
    <property type="match status" value="1"/>
</dbReference>
<sequence length="1190" mass="134421">MEAEILQFASRLAMAVETVMNPAVERDDRLKAHQLCEEFKESSPFCAQCGLLLASKDKPHVIRNFGLQLIEHCVKYRWNAMSPEEKSFIKDNVMALLASGSEDILTEQSHIKNVLSRIVVEMVKREWPQHWSTLLSELDTLCKIGPTQVELVLLIFLRLAEDVVAFQNFQTQRRREIHQALTGNMSAIYSFMLTALQEHVTKYKDLQNDGSSPDNPELLVHCKVAQAVLMALTGYLDWISWSLVFANNDMLLLQYLCLLLSDSSLQLHAAECLLIIVNRKGKLEDRKPLLALFSEGAMSTILSAAQAALHVSLNEYYYQFLKKLCQVLTGIGTQLCALWGSSDDIGQPENFGKYLEAILALTQHPSQMLGSYTHSLLASFLKHEHISKDPVMVATIDKILSISSQALMKVGFPSHRNHPSCDYARLDFDCDEDFNVFFSRYRAEVVETLRLVTLIAPDVTFQYTSCWLQTLLQKPLDLGDGPETGHCNLSSPAFLEWDALVAMLESVMSRLKSSPHPQPPVTDGIQLFKAVLNYQTQDPLILSCLLSCISALFTYITYAPDTLPTVLDKIFTTVLFNLGCQTKATRSRAVKNVRRHACSSLVKICKQFPELLLPGFDQLYTHIKKLSDDPAQLSQMEKCTLMESLILISNEFKNYDKQSAFLADILAPVREMWLSQDFREAFWSTEKFMSYIGIDRAPVEPSSADTCGINRSHILYCISTILAVLKRSTCPAKSEVAASGGFVLCETAAGAPAYRNPATAHILPLLVNLLALLRVFNELWFPQYSSKRHPEFYKAYDLQETEKLILLGIQPPFIDNTDNAASKDPLKRMQGFINSAHDNSYHILGNCCSSLGYEFYRMPDLAQSIISHVFHNLEVVPDYRLRPIIRVFLKPYIHCCPKEEGFYTAAIIPLLETLAPFMMQRLEERWHTIHQRAEEQQEEDDNPESQEVVEDQLTRQLTREYIDLIACICLPRRFEPSDDSTMEEDEPQTSSKEEGVSELGMLVLKSSAIWSQVVLCVFTGLTWRDTNTCNKCINCAWPLLKQLVGDKTLSGEDAKFLFHRVLTALQIHGEHEACQSHLIGLGLQAYEALRPSYPGVTSILEQVPQVTPESIKDFDDKFLSNTKQKQASEKRKKDAFKKLVSGIIGQNIGQQFRKDTNIKNLPPVFKRKKPSPPSPEGLAALFNPEKQNGQ</sequence>
<dbReference type="GO" id="GO:0005737">
    <property type="term" value="C:cytoplasm"/>
    <property type="evidence" value="ECO:0007669"/>
    <property type="project" value="TreeGrafter"/>
</dbReference>
<dbReference type="InterPro" id="IPR045065">
    <property type="entry name" value="XPO1/5"/>
</dbReference>
<dbReference type="GeneID" id="106178589"/>
<evidence type="ECO:0000259" key="3">
    <source>
        <dbReference type="PROSITE" id="PS50166"/>
    </source>
</evidence>
<dbReference type="PANTHER" id="PTHR11223">
    <property type="entry name" value="EXPORTIN 1/5"/>
    <property type="match status" value="1"/>
</dbReference>
<dbReference type="Pfam" id="PF03810">
    <property type="entry name" value="IBN_N"/>
    <property type="match status" value="1"/>
</dbReference>
<dbReference type="GO" id="GO:0003723">
    <property type="term" value="F:RNA binding"/>
    <property type="evidence" value="ECO:0007669"/>
    <property type="project" value="TreeGrafter"/>
</dbReference>
<accession>A0A1S3K4E6</accession>
<dbReference type="Proteomes" id="UP000085678">
    <property type="component" value="Unplaced"/>
</dbReference>
<dbReference type="Pfam" id="PF19273">
    <property type="entry name" value="Exportin-5"/>
    <property type="match status" value="1"/>
</dbReference>
<dbReference type="KEGG" id="lak:106178589"/>
<feature type="domain" description="Importin N-terminal" evidence="3">
    <location>
        <begin position="32"/>
        <end position="99"/>
    </location>
</feature>
<comment type="similarity">
    <text evidence="1">Belongs to the exportin family.</text>
</comment>
<dbReference type="Gene3D" id="1.25.10.10">
    <property type="entry name" value="Leucine-rich Repeat Variant"/>
    <property type="match status" value="1"/>
</dbReference>
<evidence type="ECO:0000256" key="1">
    <source>
        <dbReference type="ARBA" id="ARBA00009466"/>
    </source>
</evidence>
<dbReference type="SMART" id="SM00913">
    <property type="entry name" value="IBN_N"/>
    <property type="match status" value="1"/>
</dbReference>
<dbReference type="AlphaFoldDB" id="A0A1S3K4E6"/>
<reference evidence="5" key="1">
    <citation type="submission" date="2025-08" db="UniProtKB">
        <authorList>
            <consortium name="RefSeq"/>
        </authorList>
    </citation>
    <scope>IDENTIFICATION</scope>
    <source>
        <tissue evidence="5">Gonads</tissue>
    </source>
</reference>
<dbReference type="RefSeq" id="XP_013417289.1">
    <property type="nucleotide sequence ID" value="XM_013561835.1"/>
</dbReference>
<keyword evidence="4" id="KW-1185">Reference proteome</keyword>
<dbReference type="InterPro" id="IPR045478">
    <property type="entry name" value="Exportin-5_C"/>
</dbReference>
<proteinExistence type="inferred from homology"/>
<dbReference type="PROSITE" id="PS50166">
    <property type="entry name" value="IMPORTIN_B_NT"/>
    <property type="match status" value="1"/>
</dbReference>
<evidence type="ECO:0000313" key="4">
    <source>
        <dbReference type="Proteomes" id="UP000085678"/>
    </source>
</evidence>
<dbReference type="InterPro" id="IPR011989">
    <property type="entry name" value="ARM-like"/>
</dbReference>
<dbReference type="OrthoDB" id="2215036at2759"/>
<dbReference type="GO" id="GO:0005049">
    <property type="term" value="F:nuclear export signal receptor activity"/>
    <property type="evidence" value="ECO:0007669"/>
    <property type="project" value="InterPro"/>
</dbReference>
<dbReference type="STRING" id="7574.A0A1S3K4E6"/>
<dbReference type="InterPro" id="IPR016024">
    <property type="entry name" value="ARM-type_fold"/>
</dbReference>
<dbReference type="InterPro" id="IPR013598">
    <property type="entry name" value="Exportin-1/Importin-b-like"/>
</dbReference>
<dbReference type="InParanoid" id="A0A1S3K4E6"/>
<evidence type="ECO:0000256" key="2">
    <source>
        <dbReference type="SAM" id="MobiDB-lite"/>
    </source>
</evidence>
<dbReference type="GO" id="GO:0031267">
    <property type="term" value="F:small GTPase binding"/>
    <property type="evidence" value="ECO:0007669"/>
    <property type="project" value="InterPro"/>
</dbReference>
<dbReference type="FunCoup" id="A0A1S3K4E6">
    <property type="interactions" value="2731"/>
</dbReference>
<dbReference type="GO" id="GO:0042565">
    <property type="term" value="C:RNA nuclear export complex"/>
    <property type="evidence" value="ECO:0007669"/>
    <property type="project" value="TreeGrafter"/>
</dbReference>
<dbReference type="InterPro" id="IPR001494">
    <property type="entry name" value="Importin-beta_N"/>
</dbReference>
<dbReference type="SUPFAM" id="SSF48371">
    <property type="entry name" value="ARM repeat"/>
    <property type="match status" value="1"/>
</dbReference>
<name>A0A1S3K4E6_LINAN</name>
<organism evidence="4 5">
    <name type="scientific">Lingula anatina</name>
    <name type="common">Brachiopod</name>
    <name type="synonym">Lingula unguis</name>
    <dbReference type="NCBI Taxonomy" id="7574"/>
    <lineage>
        <taxon>Eukaryota</taxon>
        <taxon>Metazoa</taxon>
        <taxon>Spiralia</taxon>
        <taxon>Lophotrochozoa</taxon>
        <taxon>Brachiopoda</taxon>
        <taxon>Linguliformea</taxon>
        <taxon>Lingulata</taxon>
        <taxon>Lingulida</taxon>
        <taxon>Linguloidea</taxon>
        <taxon>Lingulidae</taxon>
        <taxon>Lingula</taxon>
    </lineage>
</organism>